<reference evidence="11 12" key="1">
    <citation type="submission" date="2018-06" db="EMBL/GenBank/DDBJ databases">
        <title>Freshwater and sediment microbial communities from various areas in North America, analyzing microbe dynamics in response to fracking.</title>
        <authorList>
            <person name="Lamendella R."/>
        </authorList>
    </citation>
    <scope>NUCLEOTIDE SEQUENCE [LARGE SCALE GENOMIC DNA]</scope>
    <source>
        <strain evidence="11 12">3b_TX</strain>
    </source>
</reference>
<dbReference type="CDD" id="cd03467">
    <property type="entry name" value="Rieske"/>
    <property type="match status" value="1"/>
</dbReference>
<organism evidence="11 12">
    <name type="scientific">Brevibacterium celere</name>
    <dbReference type="NCBI Taxonomy" id="225845"/>
    <lineage>
        <taxon>Bacteria</taxon>
        <taxon>Bacillati</taxon>
        <taxon>Actinomycetota</taxon>
        <taxon>Actinomycetes</taxon>
        <taxon>Micrococcales</taxon>
        <taxon>Brevibacteriaceae</taxon>
        <taxon>Brevibacterium</taxon>
    </lineage>
</organism>
<dbReference type="GO" id="GO:0016020">
    <property type="term" value="C:membrane"/>
    <property type="evidence" value="ECO:0007669"/>
    <property type="project" value="InterPro"/>
</dbReference>
<evidence type="ECO:0000259" key="10">
    <source>
        <dbReference type="PROSITE" id="PS51296"/>
    </source>
</evidence>
<evidence type="ECO:0000256" key="9">
    <source>
        <dbReference type="ARBA" id="ARBA00034078"/>
    </source>
</evidence>
<evidence type="ECO:0000313" key="11">
    <source>
        <dbReference type="EMBL" id="RBP73667.1"/>
    </source>
</evidence>
<dbReference type="Gene3D" id="2.102.10.10">
    <property type="entry name" value="Rieske [2Fe-2S] iron-sulphur domain"/>
    <property type="match status" value="1"/>
</dbReference>
<dbReference type="PROSITE" id="PS51318">
    <property type="entry name" value="TAT"/>
    <property type="match status" value="1"/>
</dbReference>
<comment type="function">
    <text evidence="1">Iron-sulfur subunit of the cytochrome bc1 complex, an essential component of the respiratory electron transport chain required for ATP synthesis. The bc1 complex catalyzes the oxidation of menaquinol and the reduction of cytochrome c in the respiratory chain. The bc1 complex operates through a Q-cycle mechanism that couples electron transfer to generation of the proton gradient that drives ATP synthesis.</text>
</comment>
<evidence type="ECO:0000256" key="4">
    <source>
        <dbReference type="ARBA" id="ARBA00022723"/>
    </source>
</evidence>
<evidence type="ECO:0000256" key="1">
    <source>
        <dbReference type="ARBA" id="ARBA00002494"/>
    </source>
</evidence>
<gene>
    <name evidence="11" type="ORF">DFO65_102195</name>
</gene>
<dbReference type="PROSITE" id="PS51257">
    <property type="entry name" value="PROKAR_LIPOPROTEIN"/>
    <property type="match status" value="1"/>
</dbReference>
<comment type="caution">
    <text evidence="11">The sequence shown here is derived from an EMBL/GenBank/DDBJ whole genome shotgun (WGS) entry which is preliminary data.</text>
</comment>
<dbReference type="InterPro" id="IPR036922">
    <property type="entry name" value="Rieske_2Fe-2S_sf"/>
</dbReference>
<evidence type="ECO:0000256" key="7">
    <source>
        <dbReference type="ARBA" id="ARBA00023157"/>
    </source>
</evidence>
<dbReference type="SUPFAM" id="SSF50022">
    <property type="entry name" value="ISP domain"/>
    <property type="match status" value="1"/>
</dbReference>
<keyword evidence="4" id="KW-0479">Metal-binding</keyword>
<keyword evidence="12" id="KW-1185">Reference proteome</keyword>
<dbReference type="PANTHER" id="PTHR10134">
    <property type="entry name" value="CYTOCHROME B-C1 COMPLEX SUBUNIT RIESKE, MITOCHONDRIAL"/>
    <property type="match status" value="1"/>
</dbReference>
<keyword evidence="3" id="KW-0001">2Fe-2S</keyword>
<dbReference type="GO" id="GO:0016705">
    <property type="term" value="F:oxidoreductase activity, acting on paired donors, with incorporation or reduction of molecular oxygen"/>
    <property type="evidence" value="ECO:0007669"/>
    <property type="project" value="UniProtKB-ARBA"/>
</dbReference>
<evidence type="ECO:0000313" key="12">
    <source>
        <dbReference type="Proteomes" id="UP000253509"/>
    </source>
</evidence>
<evidence type="ECO:0000256" key="2">
    <source>
        <dbReference type="ARBA" id="ARBA00015816"/>
    </source>
</evidence>
<evidence type="ECO:0000256" key="6">
    <source>
        <dbReference type="ARBA" id="ARBA00023014"/>
    </source>
</evidence>
<protein>
    <recommendedName>
        <fullName evidence="2">Cytochrome bc1 complex Rieske iron-sulfur subunit</fullName>
    </recommendedName>
    <alternativeName>
        <fullName evidence="8">Cytochrome bc1 reductase complex subunit QcrA</fullName>
    </alternativeName>
</protein>
<evidence type="ECO:0000256" key="3">
    <source>
        <dbReference type="ARBA" id="ARBA00022714"/>
    </source>
</evidence>
<accession>A0A366ILR5</accession>
<comment type="cofactor">
    <cofactor evidence="9">
        <name>[2Fe-2S] cluster</name>
        <dbReference type="ChEBI" id="CHEBI:190135"/>
    </cofactor>
</comment>
<dbReference type="InterPro" id="IPR014349">
    <property type="entry name" value="Rieske_Fe-S_prot"/>
</dbReference>
<dbReference type="Proteomes" id="UP000253509">
    <property type="component" value="Unassembled WGS sequence"/>
</dbReference>
<dbReference type="PRINTS" id="PR00162">
    <property type="entry name" value="RIESKE"/>
</dbReference>
<keyword evidence="7" id="KW-1015">Disulfide bond</keyword>
<sequence>MEANRRTIIKSAGAAGVIGGSAAFASACGADDAEQGSGGSGSGATVPADDVPVGSGIVVDETYVVTQPTAGDFHAFTSVCTHQGCQVRTVTAEQIVCPCHSSEFSPTTGEVIAGPATEPLQKFTVEEAGGTLTITE</sequence>
<evidence type="ECO:0000256" key="8">
    <source>
        <dbReference type="ARBA" id="ARBA00029586"/>
    </source>
</evidence>
<keyword evidence="5" id="KW-0408">Iron</keyword>
<name>A0A366ILR5_9MICO</name>
<dbReference type="EMBL" id="QNSB01000002">
    <property type="protein sequence ID" value="RBP73667.1"/>
    <property type="molecule type" value="Genomic_DNA"/>
</dbReference>
<dbReference type="PROSITE" id="PS51296">
    <property type="entry name" value="RIESKE"/>
    <property type="match status" value="1"/>
</dbReference>
<dbReference type="GO" id="GO:0004497">
    <property type="term" value="F:monooxygenase activity"/>
    <property type="evidence" value="ECO:0007669"/>
    <property type="project" value="UniProtKB-ARBA"/>
</dbReference>
<dbReference type="InterPro" id="IPR005805">
    <property type="entry name" value="Rieske_Fe-S_prot_C"/>
</dbReference>
<feature type="domain" description="Rieske" evidence="10">
    <location>
        <begin position="43"/>
        <end position="134"/>
    </location>
</feature>
<keyword evidence="6" id="KW-0411">Iron-sulfur</keyword>
<dbReference type="InterPro" id="IPR017941">
    <property type="entry name" value="Rieske_2Fe-2S"/>
</dbReference>
<dbReference type="AlphaFoldDB" id="A0A366ILR5"/>
<dbReference type="Pfam" id="PF00355">
    <property type="entry name" value="Rieske"/>
    <property type="match status" value="1"/>
</dbReference>
<dbReference type="GO" id="GO:0046872">
    <property type="term" value="F:metal ion binding"/>
    <property type="evidence" value="ECO:0007669"/>
    <property type="project" value="UniProtKB-KW"/>
</dbReference>
<dbReference type="InterPro" id="IPR006311">
    <property type="entry name" value="TAT_signal"/>
</dbReference>
<dbReference type="GO" id="GO:0051537">
    <property type="term" value="F:2 iron, 2 sulfur cluster binding"/>
    <property type="evidence" value="ECO:0007669"/>
    <property type="project" value="UniProtKB-KW"/>
</dbReference>
<proteinExistence type="predicted"/>
<evidence type="ECO:0000256" key="5">
    <source>
        <dbReference type="ARBA" id="ARBA00023004"/>
    </source>
</evidence>
<dbReference type="RefSeq" id="WP_113903052.1">
    <property type="nucleotide sequence ID" value="NZ_QNSB01000002.1"/>
</dbReference>